<evidence type="ECO:0000256" key="12">
    <source>
        <dbReference type="SAM" id="SignalP"/>
    </source>
</evidence>
<keyword evidence="6 12" id="KW-0732">Signal</keyword>
<comment type="subcellular location">
    <subcellularLocation>
        <location evidence="1">Cell membrane</location>
        <topology evidence="1">Single-pass type I membrane protein</topology>
    </subcellularLocation>
</comment>
<evidence type="ECO:0000256" key="4">
    <source>
        <dbReference type="ARBA" id="ARBA00022614"/>
    </source>
</evidence>
<proteinExistence type="inferred from homology"/>
<evidence type="ECO:0000256" key="10">
    <source>
        <dbReference type="ARBA" id="ARBA00023170"/>
    </source>
</evidence>
<dbReference type="InterPro" id="IPR032675">
    <property type="entry name" value="LRR_dom_sf"/>
</dbReference>
<dbReference type="FunFam" id="3.80.10.10:FF:000041">
    <property type="entry name" value="LRR receptor-like serine/threonine-protein kinase ERECTA"/>
    <property type="match status" value="1"/>
</dbReference>
<keyword evidence="3" id="KW-1003">Cell membrane</keyword>
<dbReference type="InterPro" id="IPR003591">
    <property type="entry name" value="Leu-rich_rpt_typical-subtyp"/>
</dbReference>
<dbReference type="Pfam" id="PF00560">
    <property type="entry name" value="LRR_1"/>
    <property type="match status" value="8"/>
</dbReference>
<keyword evidence="8" id="KW-1133">Transmembrane helix</keyword>
<evidence type="ECO:0000256" key="6">
    <source>
        <dbReference type="ARBA" id="ARBA00022729"/>
    </source>
</evidence>
<gene>
    <name evidence="14" type="ORF">C2845_PM08G29200</name>
</gene>
<keyword evidence="7" id="KW-0677">Repeat</keyword>
<keyword evidence="4" id="KW-0433">Leucine-rich repeat</keyword>
<comment type="caution">
    <text evidence="14">The sequence shown here is derived from an EMBL/GenBank/DDBJ whole genome shotgun (WGS) entry which is preliminary data.</text>
</comment>
<dbReference type="FunFam" id="3.80.10.10:FF:000213">
    <property type="entry name" value="Tyrosine-sulfated glycopeptide receptor 1"/>
    <property type="match status" value="1"/>
</dbReference>
<dbReference type="InterPro" id="IPR013210">
    <property type="entry name" value="LRR_N_plant-typ"/>
</dbReference>
<dbReference type="SMART" id="SM00369">
    <property type="entry name" value="LRR_TYP"/>
    <property type="match status" value="6"/>
</dbReference>
<dbReference type="EMBL" id="PQIB02000010">
    <property type="protein sequence ID" value="RLM91496.1"/>
    <property type="molecule type" value="Genomic_DNA"/>
</dbReference>
<evidence type="ECO:0000313" key="15">
    <source>
        <dbReference type="Proteomes" id="UP000275267"/>
    </source>
</evidence>
<evidence type="ECO:0000313" key="14">
    <source>
        <dbReference type="EMBL" id="RLM91496.1"/>
    </source>
</evidence>
<evidence type="ECO:0000256" key="7">
    <source>
        <dbReference type="ARBA" id="ARBA00022737"/>
    </source>
</evidence>
<dbReference type="Gene3D" id="3.80.10.10">
    <property type="entry name" value="Ribonuclease Inhibitor"/>
    <property type="match status" value="4"/>
</dbReference>
<dbReference type="PRINTS" id="PR00019">
    <property type="entry name" value="LEURICHRPT"/>
</dbReference>
<name>A0A3L6QXK5_PANMI</name>
<feature type="domain" description="Leucine-rich repeat-containing N-terminal plant-type" evidence="13">
    <location>
        <begin position="34"/>
        <end position="75"/>
    </location>
</feature>
<dbReference type="PROSITE" id="PS51450">
    <property type="entry name" value="LRR"/>
    <property type="match status" value="2"/>
</dbReference>
<dbReference type="Pfam" id="PF08263">
    <property type="entry name" value="LRRNT_2"/>
    <property type="match status" value="1"/>
</dbReference>
<evidence type="ECO:0000256" key="8">
    <source>
        <dbReference type="ARBA" id="ARBA00022989"/>
    </source>
</evidence>
<feature type="chain" id="PRO_5018188067" description="Leucine-rich repeat-containing N-terminal plant-type domain-containing protein" evidence="12">
    <location>
        <begin position="31"/>
        <end position="879"/>
    </location>
</feature>
<accession>A0A3L6QXK5</accession>
<keyword evidence="15" id="KW-1185">Reference proteome</keyword>
<evidence type="ECO:0000256" key="11">
    <source>
        <dbReference type="ARBA" id="ARBA00023180"/>
    </source>
</evidence>
<evidence type="ECO:0000256" key="2">
    <source>
        <dbReference type="ARBA" id="ARBA00009592"/>
    </source>
</evidence>
<keyword evidence="9" id="KW-0472">Membrane</keyword>
<dbReference type="AlphaFoldDB" id="A0A3L6QXK5"/>
<keyword evidence="11" id="KW-0325">Glycoprotein</keyword>
<evidence type="ECO:0000256" key="9">
    <source>
        <dbReference type="ARBA" id="ARBA00023136"/>
    </source>
</evidence>
<sequence>MPCYYPRSRGSYPLLVAAIIIVVASKLGDGLCRHDERDALLRHKKGFVFDHALSELSSWQASSESDCCTWQGITCGDAGTPDAQVVVSLDLADLTISGNLSSDLFALTSLRFLSLANNDFLGIQLPNDGFERLSSLTYLNLSYCGFVGQVPSSIARLPNLETLHLAGAFTWDTVQNQATPFLELKEHTLDTLITNLSSLQRLYIDYVNISVSDANNSSSRHSLRELKLSYCWVSEPIASSLVPKLRFLSKLILEYCIFSHPMMNSFTGFEKLSSLLVLSLSNSGLMGTFPSSRIFSIKTLKVLDLSGNTMLHGELPEFTPSSALQSLLLSGTMFSRNIPESITNLHNLVTLDLSSCLSYGALPSFAQWTVIQEVDLSNNNLVGSLPSDGYSALHNLTRINLSNNSLSGEIPVKLFSHPCLLELDLTHNNFTGHLLLHPNASSRLQYLFLGENNLQGQIPELLSKLSGLTRLDLSSNNLTGTMDLSLLKNLMNLSLLQLSHNRLSVLEKGDARSYVGYPNIVSLGLASCNLTKLPAFLMYQNEVESLDLSDNSIAGPIPDWIWKAGANDFYYVNLSHNLFTSIQGNILAPAYLYLDLHSNMIEGSLPIPPLNTSFMDCSSNHFTHSIPTKFLSGLTYAYFLSLSNNMLTGEVPPMICNTSNLKARTIGYQYAIDTYYENSVTVMLKGLDLTLVRILYTFKSFDVSNNSFDGTIPSEIGDLKLLKVLNLSRNAFVDQIPSRMSSMVQLESLDLSNNYISGEIPSGLASLTFLEVLDLFYNYLSGPVPQSGQFLTFPNTSYEGNNGLCGIPLSRQCHRPESRIRDDGDNDSANWDVLSVELGVACGLAAVTGYLLLSSRGRRWFTTHIDSLLLHIHHCYHRF</sequence>
<reference evidence="15" key="1">
    <citation type="journal article" date="2019" name="Nat. Commun.">
        <title>The genome of broomcorn millet.</title>
        <authorList>
            <person name="Zou C."/>
            <person name="Miki D."/>
            <person name="Li D."/>
            <person name="Tang Q."/>
            <person name="Xiao L."/>
            <person name="Rajput S."/>
            <person name="Deng P."/>
            <person name="Jia W."/>
            <person name="Huang R."/>
            <person name="Zhang M."/>
            <person name="Sun Y."/>
            <person name="Hu J."/>
            <person name="Fu X."/>
            <person name="Schnable P.S."/>
            <person name="Li F."/>
            <person name="Zhang H."/>
            <person name="Feng B."/>
            <person name="Zhu X."/>
            <person name="Liu R."/>
            <person name="Schnable J.C."/>
            <person name="Zhu J.-K."/>
            <person name="Zhang H."/>
        </authorList>
    </citation>
    <scope>NUCLEOTIDE SEQUENCE [LARGE SCALE GENOMIC DNA]</scope>
</reference>
<dbReference type="InterPro" id="IPR001611">
    <property type="entry name" value="Leu-rich_rpt"/>
</dbReference>
<dbReference type="InterPro" id="IPR046956">
    <property type="entry name" value="RLP23-like"/>
</dbReference>
<feature type="signal peptide" evidence="12">
    <location>
        <begin position="1"/>
        <end position="30"/>
    </location>
</feature>
<comment type="similarity">
    <text evidence="2">Belongs to the RLP family.</text>
</comment>
<dbReference type="OrthoDB" id="676979at2759"/>
<dbReference type="PANTHER" id="PTHR48063">
    <property type="entry name" value="LRR RECEPTOR-LIKE KINASE"/>
    <property type="match status" value="1"/>
</dbReference>
<evidence type="ECO:0000259" key="13">
    <source>
        <dbReference type="Pfam" id="PF08263"/>
    </source>
</evidence>
<organism evidence="14 15">
    <name type="scientific">Panicum miliaceum</name>
    <name type="common">Proso millet</name>
    <name type="synonym">Broomcorn millet</name>
    <dbReference type="NCBI Taxonomy" id="4540"/>
    <lineage>
        <taxon>Eukaryota</taxon>
        <taxon>Viridiplantae</taxon>
        <taxon>Streptophyta</taxon>
        <taxon>Embryophyta</taxon>
        <taxon>Tracheophyta</taxon>
        <taxon>Spermatophyta</taxon>
        <taxon>Magnoliopsida</taxon>
        <taxon>Liliopsida</taxon>
        <taxon>Poales</taxon>
        <taxon>Poaceae</taxon>
        <taxon>PACMAD clade</taxon>
        <taxon>Panicoideae</taxon>
        <taxon>Panicodae</taxon>
        <taxon>Paniceae</taxon>
        <taxon>Panicinae</taxon>
        <taxon>Panicum</taxon>
        <taxon>Panicum sect. Panicum</taxon>
    </lineage>
</organism>
<evidence type="ECO:0000256" key="3">
    <source>
        <dbReference type="ARBA" id="ARBA00022475"/>
    </source>
</evidence>
<keyword evidence="10" id="KW-0675">Receptor</keyword>
<dbReference type="Pfam" id="PF13516">
    <property type="entry name" value="LRR_6"/>
    <property type="match status" value="1"/>
</dbReference>
<dbReference type="GO" id="GO:0005886">
    <property type="term" value="C:plasma membrane"/>
    <property type="evidence" value="ECO:0007669"/>
    <property type="project" value="UniProtKB-SubCell"/>
</dbReference>
<dbReference type="STRING" id="4540.A0A3L6QXK5"/>
<dbReference type="PANTHER" id="PTHR48063:SF112">
    <property type="entry name" value="RECEPTOR LIKE PROTEIN 30-LIKE"/>
    <property type="match status" value="1"/>
</dbReference>
<evidence type="ECO:0000256" key="1">
    <source>
        <dbReference type="ARBA" id="ARBA00004251"/>
    </source>
</evidence>
<dbReference type="Proteomes" id="UP000275267">
    <property type="component" value="Unassembled WGS sequence"/>
</dbReference>
<keyword evidence="5" id="KW-0812">Transmembrane</keyword>
<evidence type="ECO:0000256" key="5">
    <source>
        <dbReference type="ARBA" id="ARBA00022692"/>
    </source>
</evidence>
<protein>
    <recommendedName>
        <fullName evidence="13">Leucine-rich repeat-containing N-terminal plant-type domain-containing protein</fullName>
    </recommendedName>
</protein>
<dbReference type="SUPFAM" id="SSF52058">
    <property type="entry name" value="L domain-like"/>
    <property type="match status" value="3"/>
</dbReference>